<dbReference type="AlphaFoldDB" id="A0A212EJH3"/>
<reference evidence="1 2" key="1">
    <citation type="journal article" date="2011" name="Cell">
        <title>The monarch butterfly genome yields insights into long-distance migration.</title>
        <authorList>
            <person name="Zhan S."/>
            <person name="Merlin C."/>
            <person name="Boore J.L."/>
            <person name="Reppert S.M."/>
        </authorList>
    </citation>
    <scope>NUCLEOTIDE SEQUENCE [LARGE SCALE GENOMIC DNA]</scope>
    <source>
        <strain evidence="1">F-2</strain>
    </source>
</reference>
<name>A0A212EJH3_DANPL</name>
<gene>
    <name evidence="1" type="ORF">KGM_204322B</name>
</gene>
<evidence type="ECO:0000313" key="2">
    <source>
        <dbReference type="Proteomes" id="UP000007151"/>
    </source>
</evidence>
<keyword evidence="2" id="KW-1185">Reference proteome</keyword>
<dbReference type="InParanoid" id="A0A212EJH3"/>
<dbReference type="EMBL" id="AGBW02014463">
    <property type="protein sequence ID" value="OWR41636.1"/>
    <property type="molecule type" value="Genomic_DNA"/>
</dbReference>
<feature type="non-terminal residue" evidence="1">
    <location>
        <position position="1"/>
    </location>
</feature>
<sequence length="277" mass="31070">IFDKISAESRRVSGTIQGNVEVIRGIKNIANKDQYFADVLKINKDVNQHKLRISMTADGQVKLNAVHKFNPSELYNLGNEGRSQLFSSIGPATVTTPNVSTRVVPSVNAVTGYIDGEEEPSFLVGIHPGEIIQIGSLLIRVSSSGAENISLMLENLSQEVYANLMTVAFNLLSKLLPEEIAKLRLLSPDEDLIFQIVKFVFNYLRHQRPLGEATDNDNGIVVILKEFFQNGVVRQDTILKLKDNLINWMNAEIDERRRLYPNKILIRCQTCDGVRYA</sequence>
<protein>
    <submittedName>
        <fullName evidence="1">Uncharacterized protein</fullName>
    </submittedName>
</protein>
<dbReference type="Proteomes" id="UP000007151">
    <property type="component" value="Unassembled WGS sequence"/>
</dbReference>
<evidence type="ECO:0000313" key="1">
    <source>
        <dbReference type="EMBL" id="OWR41636.1"/>
    </source>
</evidence>
<dbReference type="KEGG" id="dpl:KGM_204322B"/>
<accession>A0A212EJH3</accession>
<organism evidence="1 2">
    <name type="scientific">Danaus plexippus plexippus</name>
    <dbReference type="NCBI Taxonomy" id="278856"/>
    <lineage>
        <taxon>Eukaryota</taxon>
        <taxon>Metazoa</taxon>
        <taxon>Ecdysozoa</taxon>
        <taxon>Arthropoda</taxon>
        <taxon>Hexapoda</taxon>
        <taxon>Insecta</taxon>
        <taxon>Pterygota</taxon>
        <taxon>Neoptera</taxon>
        <taxon>Endopterygota</taxon>
        <taxon>Lepidoptera</taxon>
        <taxon>Glossata</taxon>
        <taxon>Ditrysia</taxon>
        <taxon>Papilionoidea</taxon>
        <taxon>Nymphalidae</taxon>
        <taxon>Danainae</taxon>
        <taxon>Danaini</taxon>
        <taxon>Danaina</taxon>
        <taxon>Danaus</taxon>
        <taxon>Danaus</taxon>
    </lineage>
</organism>
<comment type="caution">
    <text evidence="1">The sequence shown here is derived from an EMBL/GenBank/DDBJ whole genome shotgun (WGS) entry which is preliminary data.</text>
</comment>
<proteinExistence type="predicted"/>